<dbReference type="EMBL" id="BSQG01000004">
    <property type="protein sequence ID" value="GLU48643.1"/>
    <property type="molecule type" value="Genomic_DNA"/>
</dbReference>
<sequence>MSRNVEGVEGLGWFVDTQSGMEWPAVFKLRRRGGMLVQGAVVKCFGETGKFEPFRSILFEIPKIKNL</sequence>
<accession>A0A9W6P7W1</accession>
<gene>
    <name evidence="1" type="ORF">Nans01_29940</name>
</gene>
<proteinExistence type="predicted"/>
<evidence type="ECO:0000313" key="2">
    <source>
        <dbReference type="Proteomes" id="UP001165092"/>
    </source>
</evidence>
<comment type="caution">
    <text evidence="1">The sequence shown here is derived from an EMBL/GenBank/DDBJ whole genome shotgun (WGS) entry which is preliminary data.</text>
</comment>
<evidence type="ECO:0000313" key="1">
    <source>
        <dbReference type="EMBL" id="GLU48643.1"/>
    </source>
</evidence>
<reference evidence="1" key="1">
    <citation type="submission" date="2023-02" db="EMBL/GenBank/DDBJ databases">
        <title>Nocardiopsis ansamitocini NBRC 112285.</title>
        <authorList>
            <person name="Ichikawa N."/>
            <person name="Sato H."/>
            <person name="Tonouchi N."/>
        </authorList>
    </citation>
    <scope>NUCLEOTIDE SEQUENCE</scope>
    <source>
        <strain evidence="1">NBRC 112285</strain>
    </source>
</reference>
<dbReference type="AlphaFoldDB" id="A0A9W6P7W1"/>
<name>A0A9W6P7W1_9ACTN</name>
<dbReference type="Proteomes" id="UP001165092">
    <property type="component" value="Unassembled WGS sequence"/>
</dbReference>
<organism evidence="1 2">
    <name type="scientific">Nocardiopsis ansamitocini</name>
    <dbReference type="NCBI Taxonomy" id="1670832"/>
    <lineage>
        <taxon>Bacteria</taxon>
        <taxon>Bacillati</taxon>
        <taxon>Actinomycetota</taxon>
        <taxon>Actinomycetes</taxon>
        <taxon>Streptosporangiales</taxon>
        <taxon>Nocardiopsidaceae</taxon>
        <taxon>Nocardiopsis</taxon>
    </lineage>
</organism>
<keyword evidence="2" id="KW-1185">Reference proteome</keyword>
<protein>
    <submittedName>
        <fullName evidence="1">Uncharacterized protein</fullName>
    </submittedName>
</protein>